<protein>
    <submittedName>
        <fullName evidence="1">Uncharacterized protein</fullName>
    </submittedName>
</protein>
<evidence type="ECO:0000313" key="1">
    <source>
        <dbReference type="EMBL" id="GJE93075.1"/>
    </source>
</evidence>
<gene>
    <name evidence="1" type="ORF">PsYK624_092340</name>
</gene>
<dbReference type="Proteomes" id="UP000703269">
    <property type="component" value="Unassembled WGS sequence"/>
</dbReference>
<reference evidence="1 2" key="1">
    <citation type="submission" date="2021-08" db="EMBL/GenBank/DDBJ databases">
        <title>Draft Genome Sequence of Phanerochaete sordida strain YK-624.</title>
        <authorList>
            <person name="Mori T."/>
            <person name="Dohra H."/>
            <person name="Suzuki T."/>
            <person name="Kawagishi H."/>
            <person name="Hirai H."/>
        </authorList>
    </citation>
    <scope>NUCLEOTIDE SEQUENCE [LARGE SCALE GENOMIC DNA]</scope>
    <source>
        <strain evidence="1 2">YK-624</strain>
    </source>
</reference>
<evidence type="ECO:0000313" key="2">
    <source>
        <dbReference type="Proteomes" id="UP000703269"/>
    </source>
</evidence>
<proteinExistence type="predicted"/>
<sequence length="104" mass="11698">MSLSSVRGRRYVGRYFSTNTSVNLRALLQQADVPYTPSPLPEFYHVNGLTQAQSTQRPEQRLRPAVWACAARARAARTTRSGSVGHLGRYIMASRRRSDCDVRS</sequence>
<comment type="caution">
    <text evidence="1">The sequence shown here is derived from an EMBL/GenBank/DDBJ whole genome shotgun (WGS) entry which is preliminary data.</text>
</comment>
<accession>A0A9P3GG26</accession>
<keyword evidence="2" id="KW-1185">Reference proteome</keyword>
<dbReference type="EMBL" id="BPQB01000030">
    <property type="protein sequence ID" value="GJE93075.1"/>
    <property type="molecule type" value="Genomic_DNA"/>
</dbReference>
<dbReference type="AlphaFoldDB" id="A0A9P3GG26"/>
<organism evidence="1 2">
    <name type="scientific">Phanerochaete sordida</name>
    <dbReference type="NCBI Taxonomy" id="48140"/>
    <lineage>
        <taxon>Eukaryota</taxon>
        <taxon>Fungi</taxon>
        <taxon>Dikarya</taxon>
        <taxon>Basidiomycota</taxon>
        <taxon>Agaricomycotina</taxon>
        <taxon>Agaricomycetes</taxon>
        <taxon>Polyporales</taxon>
        <taxon>Phanerochaetaceae</taxon>
        <taxon>Phanerochaete</taxon>
    </lineage>
</organism>
<name>A0A9P3GG26_9APHY</name>